<feature type="domain" description="Integrase catalytic" evidence="3">
    <location>
        <begin position="128"/>
        <end position="315"/>
    </location>
</feature>
<feature type="domain" description="HTH IS408-type" evidence="2">
    <location>
        <begin position="11"/>
        <end position="91"/>
    </location>
</feature>
<dbReference type="GO" id="GO:0015074">
    <property type="term" value="P:DNA integration"/>
    <property type="evidence" value="ECO:0007669"/>
    <property type="project" value="InterPro"/>
</dbReference>
<sequence>MPAVPISMRKLKEILRLKYGLGLSHRLIARSLVISPSVVSRYANRAAQLGIKHWPLPPEWDDATLHRAFLKTQVKMKKHSLPDWATVHKELRNKCVTLQLLWEEYTERNPGGSYSYNHYCRMYREWLKTTSPSMRQVHKAGEKLFVDYCGPTVDITNPDTGEIRTAQIIVAVLGASSYTWAEATWSQQLEDWVMSHVRCFQWLGGVPELVVPDNLKSATSRACKYDPDVNPTYQQVLEHYNVAVIPARPRKPKDKAKAEVGVQVVERWIMARIRHETFYSLTSLNQRIRELLERLNNKVMQKLGCSRADLFIQLDKPELKPLPEAGYSYTLVKKVRVHADYHVEIDKHYYSVPCSLLGLQLEAWVSGELVRLFNQGQEVAVHPRNRNYGYSTREEHMPEAHRQHAAWTPERLLEWAARVGSETHDYVLHILNSRPHPEQSYRFCLGLLSLHKKYSKARLNAACARALKTQVWRLAGIKSILEKGLDKQPVPENKPDLLSTLEHENVRGSKYYH</sequence>
<comment type="caution">
    <text evidence="4">The sequence shown here is derived from an EMBL/GenBank/DDBJ whole genome shotgun (WGS) entry which is preliminary data.</text>
</comment>
<evidence type="ECO:0000256" key="1">
    <source>
        <dbReference type="ARBA" id="ARBA00009277"/>
    </source>
</evidence>
<dbReference type="EMBL" id="AAGLUV010000047">
    <property type="protein sequence ID" value="EBP4586567.1"/>
    <property type="molecule type" value="Genomic_DNA"/>
</dbReference>
<dbReference type="PROSITE" id="PS50532">
    <property type="entry name" value="HTH_IS408"/>
    <property type="match status" value="1"/>
</dbReference>
<dbReference type="PANTHER" id="PTHR35004:SF8">
    <property type="entry name" value="TRANSPOSASE RV3428C-RELATED"/>
    <property type="match status" value="1"/>
</dbReference>
<dbReference type="Gene3D" id="3.30.420.10">
    <property type="entry name" value="Ribonuclease H-like superfamily/Ribonuclease H"/>
    <property type="match status" value="1"/>
</dbReference>
<dbReference type="InterPro" id="IPR017895">
    <property type="entry name" value="HTH_IS408/IS1162_type"/>
</dbReference>
<organism evidence="4">
    <name type="scientific">Salmonella enterica</name>
    <name type="common">Salmonella choleraesuis</name>
    <dbReference type="NCBI Taxonomy" id="28901"/>
    <lineage>
        <taxon>Bacteria</taxon>
        <taxon>Pseudomonadati</taxon>
        <taxon>Pseudomonadota</taxon>
        <taxon>Gammaproteobacteria</taxon>
        <taxon>Enterobacterales</taxon>
        <taxon>Enterobacteriaceae</taxon>
        <taxon>Salmonella</taxon>
    </lineage>
</organism>
<evidence type="ECO:0000259" key="3">
    <source>
        <dbReference type="PROSITE" id="PS50994"/>
    </source>
</evidence>
<dbReference type="InterPro" id="IPR001584">
    <property type="entry name" value="Integrase_cat-core"/>
</dbReference>
<dbReference type="Pfam" id="PF22483">
    <property type="entry name" value="Mu-transpos_C_2"/>
    <property type="match status" value="1"/>
</dbReference>
<reference evidence="4" key="1">
    <citation type="submission" date="2018-07" db="EMBL/GenBank/DDBJ databases">
        <authorList>
            <consortium name="GenomeTrakr network: Whole genome sequencing for foodborne pathogen traceback"/>
        </authorList>
    </citation>
    <scope>NUCLEOTIDE SEQUENCE [LARGE SCALE GENOMIC DNA]</scope>
    <source>
        <strain evidence="4">FDA00008842</strain>
    </source>
</reference>
<dbReference type="GO" id="GO:0003676">
    <property type="term" value="F:nucleic acid binding"/>
    <property type="evidence" value="ECO:0007669"/>
    <property type="project" value="InterPro"/>
</dbReference>
<dbReference type="PROSITE" id="PS50994">
    <property type="entry name" value="INTEGRASE"/>
    <property type="match status" value="1"/>
</dbReference>
<gene>
    <name evidence="4" type="ORF">VH79_26115</name>
</gene>
<evidence type="ECO:0000313" key="4">
    <source>
        <dbReference type="EMBL" id="EBP4586567.1"/>
    </source>
</evidence>
<dbReference type="PANTHER" id="PTHR35004">
    <property type="entry name" value="TRANSPOSASE RV3428C-RELATED"/>
    <property type="match status" value="1"/>
</dbReference>
<dbReference type="AlphaFoldDB" id="A0A5U3IVG5"/>
<dbReference type="InterPro" id="IPR012337">
    <property type="entry name" value="RNaseH-like_sf"/>
</dbReference>
<dbReference type="NCBIfam" id="NF033546">
    <property type="entry name" value="transpos_IS21"/>
    <property type="match status" value="1"/>
</dbReference>
<protein>
    <submittedName>
        <fullName evidence="4">IS21 family transposase</fullName>
    </submittedName>
</protein>
<name>A0A5U3IVG5_SALER</name>
<dbReference type="SUPFAM" id="SSF53098">
    <property type="entry name" value="Ribonuclease H-like"/>
    <property type="match status" value="1"/>
</dbReference>
<comment type="similarity">
    <text evidence="1">Belongs to the transposase IS21/IS408/IS1162 family.</text>
</comment>
<accession>A0A5U3IVG5</accession>
<dbReference type="InterPro" id="IPR054353">
    <property type="entry name" value="IstA-like_C"/>
</dbReference>
<dbReference type="Proteomes" id="UP000839610">
    <property type="component" value="Unassembled WGS sequence"/>
</dbReference>
<proteinExistence type="inferred from homology"/>
<dbReference type="Pfam" id="PF00665">
    <property type="entry name" value="rve"/>
    <property type="match status" value="1"/>
</dbReference>
<evidence type="ECO:0000259" key="2">
    <source>
        <dbReference type="PROSITE" id="PS50532"/>
    </source>
</evidence>
<dbReference type="InterPro" id="IPR036397">
    <property type="entry name" value="RNaseH_sf"/>
</dbReference>